<comment type="catalytic activity">
    <reaction evidence="1">
        <text>Endohydrolysis of (1-&gt;4)-beta-D-xylosidic linkages in xylans.</text>
        <dbReference type="EC" id="3.2.1.8"/>
    </reaction>
</comment>
<evidence type="ECO:0000256" key="1">
    <source>
        <dbReference type="ARBA" id="ARBA00000681"/>
    </source>
</evidence>
<evidence type="ECO:0000256" key="2">
    <source>
        <dbReference type="ARBA" id="ARBA00007495"/>
    </source>
</evidence>
<dbReference type="SUPFAM" id="SSF51445">
    <property type="entry name" value="(Trans)glycosidases"/>
    <property type="match status" value="1"/>
</dbReference>
<evidence type="ECO:0000256" key="5">
    <source>
        <dbReference type="ARBA" id="ARBA00022729"/>
    </source>
</evidence>
<comment type="similarity">
    <text evidence="2">Belongs to the glycosyl hydrolase 10 (cellulase F) family.</text>
</comment>
<feature type="transmembrane region" description="Helical" evidence="10">
    <location>
        <begin position="739"/>
        <end position="756"/>
    </location>
</feature>
<feature type="domain" description="GH10" evidence="12">
    <location>
        <begin position="311"/>
        <end position="670"/>
    </location>
</feature>
<evidence type="ECO:0000256" key="9">
    <source>
        <dbReference type="ARBA" id="ARBA00023326"/>
    </source>
</evidence>
<dbReference type="PROSITE" id="PS51760">
    <property type="entry name" value="GH10_2"/>
    <property type="match status" value="1"/>
</dbReference>
<keyword evidence="14" id="KW-1185">Reference proteome</keyword>
<evidence type="ECO:0000256" key="10">
    <source>
        <dbReference type="SAM" id="Phobius"/>
    </source>
</evidence>
<evidence type="ECO:0000256" key="8">
    <source>
        <dbReference type="ARBA" id="ARBA00023295"/>
    </source>
</evidence>
<evidence type="ECO:0000256" key="3">
    <source>
        <dbReference type="ARBA" id="ARBA00012590"/>
    </source>
</evidence>
<feature type="signal peptide" evidence="11">
    <location>
        <begin position="1"/>
        <end position="19"/>
    </location>
</feature>
<accession>A0A9W7C178</accession>
<dbReference type="PANTHER" id="PTHR31490:SF88">
    <property type="entry name" value="BETA-XYLANASE"/>
    <property type="match status" value="1"/>
</dbReference>
<organism evidence="13 14">
    <name type="scientific">Triparma strigata</name>
    <dbReference type="NCBI Taxonomy" id="1606541"/>
    <lineage>
        <taxon>Eukaryota</taxon>
        <taxon>Sar</taxon>
        <taxon>Stramenopiles</taxon>
        <taxon>Ochrophyta</taxon>
        <taxon>Bolidophyceae</taxon>
        <taxon>Parmales</taxon>
        <taxon>Triparmaceae</taxon>
        <taxon>Triparma</taxon>
    </lineage>
</organism>
<proteinExistence type="inferred from homology"/>
<comment type="caution">
    <text evidence="13">The sequence shown here is derived from an EMBL/GenBank/DDBJ whole genome shotgun (WGS) entry which is preliminary data.</text>
</comment>
<feature type="chain" id="PRO_5040956715" description="endo-1,4-beta-xylanase" evidence="11">
    <location>
        <begin position="20"/>
        <end position="813"/>
    </location>
</feature>
<keyword evidence="4" id="KW-0858">Xylan degradation</keyword>
<keyword evidence="7" id="KW-0119">Carbohydrate metabolism</keyword>
<dbReference type="EMBL" id="BRXY01000502">
    <property type="protein sequence ID" value="GMH97815.1"/>
    <property type="molecule type" value="Genomic_DNA"/>
</dbReference>
<dbReference type="PRINTS" id="PR00134">
    <property type="entry name" value="GLHYDRLASE10"/>
</dbReference>
<keyword evidence="10" id="KW-0812">Transmembrane</keyword>
<dbReference type="EC" id="3.2.1.8" evidence="3"/>
<dbReference type="OrthoDB" id="3055998at2759"/>
<gene>
    <name evidence="13" type="ORF">TrST_g7070</name>
</gene>
<evidence type="ECO:0000313" key="14">
    <source>
        <dbReference type="Proteomes" id="UP001165085"/>
    </source>
</evidence>
<evidence type="ECO:0000259" key="12">
    <source>
        <dbReference type="PROSITE" id="PS51760"/>
    </source>
</evidence>
<keyword evidence="10" id="KW-0472">Membrane</keyword>
<keyword evidence="8" id="KW-0326">Glycosidase</keyword>
<keyword evidence="6" id="KW-0378">Hydrolase</keyword>
<dbReference type="InterPro" id="IPR017853">
    <property type="entry name" value="GH"/>
</dbReference>
<dbReference type="InterPro" id="IPR001000">
    <property type="entry name" value="GH10_dom"/>
</dbReference>
<dbReference type="PANTHER" id="PTHR31490">
    <property type="entry name" value="GLYCOSYL HYDROLASE"/>
    <property type="match status" value="1"/>
</dbReference>
<evidence type="ECO:0000256" key="7">
    <source>
        <dbReference type="ARBA" id="ARBA00023277"/>
    </source>
</evidence>
<dbReference type="Proteomes" id="UP001165085">
    <property type="component" value="Unassembled WGS sequence"/>
</dbReference>
<sequence>MKAPLSALLAALLILAARSEDDCYANTENCAAGAHGCCDSTRSCFAKTSTASYCKTACPTDFVNAAGNTVVWDCEGTCIEGNANCMDGDGNPQQCCSGGYTCERKSATYGQCKESCPYGRDPAWQCETAAPTLAPTVSPTPGPTAAPTRCLGTNSGNCLSGANTGVACCDADASCERRDENYGQCKTACPYGNDPAWECETVAPTPAPTELCYAESDGNCRAGGQVNKCCDESLTCWEKATYYGECKAACPANEAWACYTSPPTTSPTSSPTVAPQPKMTLRDAASNLTTPLPMGCVINYAFIDNPAKVNDHTEADLELYLALAAKQYNWLTEENGCKWRYSWQHDRYRCVYMLEFAEAHGMDFRGHALVWGKAASNPDFFDEECVEDADGNMPGRCKSAVPTYTVDQKYKIMNEHVKNESEYYAGRLAAWDVVNEAVCDCWLSFSSCEEFVAAHPDNCGKSERYSGDEYDVYLKKNIYWPDMPDYISQAFIETKKYDTTASLGYNEYKFEASTGWQKEKSDMTYQLVKSLVNEGVPIDYVGSQTHIDLGYMNYKTGGGSTSNNHDSELEYLDSVKANMDRYAAIGVEWHFTELTIAMESVEDTFDTEAEENQAYLYKGLLDLCLAEEKCTSFQTWGFVDGWTNAYNGLLAYPFGTDYEGKEAFVEMMSSLDPVYQKVYGCSAYLYGECKTDSDCCTEGNSCFVKNQFYSQCRTSCPDNTDWDCWEGTESIFSGTTGELGLAGAALLGVIVGLGVFTKKVITDYRKGPPKGLDGDSDTIDLTSADTDAMFFRTHNAFDEEKAGGGGGVGNDKL</sequence>
<keyword evidence="10" id="KW-1133">Transmembrane helix</keyword>
<evidence type="ECO:0000256" key="11">
    <source>
        <dbReference type="SAM" id="SignalP"/>
    </source>
</evidence>
<dbReference type="GO" id="GO:0031176">
    <property type="term" value="F:endo-1,4-beta-xylanase activity"/>
    <property type="evidence" value="ECO:0007669"/>
    <property type="project" value="UniProtKB-EC"/>
</dbReference>
<dbReference type="SMART" id="SM00633">
    <property type="entry name" value="Glyco_10"/>
    <property type="match status" value="1"/>
</dbReference>
<name>A0A9W7C178_9STRA</name>
<evidence type="ECO:0000256" key="6">
    <source>
        <dbReference type="ARBA" id="ARBA00022801"/>
    </source>
</evidence>
<dbReference type="InterPro" id="IPR044846">
    <property type="entry name" value="GH10"/>
</dbReference>
<evidence type="ECO:0000313" key="13">
    <source>
        <dbReference type="EMBL" id="GMH97815.1"/>
    </source>
</evidence>
<dbReference type="Pfam" id="PF00331">
    <property type="entry name" value="Glyco_hydro_10"/>
    <property type="match status" value="1"/>
</dbReference>
<keyword evidence="9" id="KW-0624">Polysaccharide degradation</keyword>
<reference evidence="14" key="1">
    <citation type="journal article" date="2023" name="Commun. Biol.">
        <title>Genome analysis of Parmales, the sister group of diatoms, reveals the evolutionary specialization of diatoms from phago-mixotrophs to photoautotrophs.</title>
        <authorList>
            <person name="Ban H."/>
            <person name="Sato S."/>
            <person name="Yoshikawa S."/>
            <person name="Yamada K."/>
            <person name="Nakamura Y."/>
            <person name="Ichinomiya M."/>
            <person name="Sato N."/>
            <person name="Blanc-Mathieu R."/>
            <person name="Endo H."/>
            <person name="Kuwata A."/>
            <person name="Ogata H."/>
        </authorList>
    </citation>
    <scope>NUCLEOTIDE SEQUENCE [LARGE SCALE GENOMIC DNA]</scope>
    <source>
        <strain evidence="14">NIES 3701</strain>
    </source>
</reference>
<dbReference type="AlphaFoldDB" id="A0A9W7C178"/>
<evidence type="ECO:0000256" key="4">
    <source>
        <dbReference type="ARBA" id="ARBA00022651"/>
    </source>
</evidence>
<dbReference type="GO" id="GO:0045493">
    <property type="term" value="P:xylan catabolic process"/>
    <property type="evidence" value="ECO:0007669"/>
    <property type="project" value="UniProtKB-KW"/>
</dbReference>
<protein>
    <recommendedName>
        <fullName evidence="3">endo-1,4-beta-xylanase</fullName>
        <ecNumber evidence="3">3.2.1.8</ecNumber>
    </recommendedName>
</protein>
<keyword evidence="5 11" id="KW-0732">Signal</keyword>
<dbReference type="Gene3D" id="3.20.20.80">
    <property type="entry name" value="Glycosidases"/>
    <property type="match status" value="1"/>
</dbReference>